<organism evidence="2 3">
    <name type="scientific">Bosea psychrotolerans</name>
    <dbReference type="NCBI Taxonomy" id="1871628"/>
    <lineage>
        <taxon>Bacteria</taxon>
        <taxon>Pseudomonadati</taxon>
        <taxon>Pseudomonadota</taxon>
        <taxon>Alphaproteobacteria</taxon>
        <taxon>Hyphomicrobiales</taxon>
        <taxon>Boseaceae</taxon>
        <taxon>Bosea</taxon>
    </lineage>
</organism>
<dbReference type="OrthoDB" id="7861975at2"/>
<dbReference type="RefSeq" id="WP_103719596.1">
    <property type="nucleotide sequence ID" value="NZ_PQFZ01000011.1"/>
</dbReference>
<evidence type="ECO:0000313" key="2">
    <source>
        <dbReference type="EMBL" id="POR49638.1"/>
    </source>
</evidence>
<sequence>MLILTIATKPFASVLGVVARIAARGFAGVTSLTKAIIHRREVLRLTELDERGLKDIGLVRSDVEGALATSWLDDPSTILAARSGARSGVASARRAEGVRQAQVKAPAMKAGPVARQPVAKQAVACSA</sequence>
<comment type="caution">
    <text evidence="2">The sequence shown here is derived from an EMBL/GenBank/DDBJ whole genome shotgun (WGS) entry which is preliminary data.</text>
</comment>
<feature type="domain" description="YjiS-like" evidence="1">
    <location>
        <begin position="33"/>
        <end position="64"/>
    </location>
</feature>
<keyword evidence="3" id="KW-1185">Reference proteome</keyword>
<dbReference type="InterPro" id="IPR009506">
    <property type="entry name" value="YjiS-like"/>
</dbReference>
<accession>A0A2S4M4K2</accession>
<reference evidence="2 3" key="1">
    <citation type="submission" date="2018-01" db="EMBL/GenBank/DDBJ databases">
        <title>Genomic Encyclopedia of Type Strains, Phase III (KMG-III): the genomes of soil and plant-associated and newly described type strains.</title>
        <authorList>
            <person name="Whitman W."/>
        </authorList>
    </citation>
    <scope>NUCLEOTIDE SEQUENCE [LARGE SCALE GENOMIC DNA]</scope>
    <source>
        <strain evidence="2 3">1131</strain>
    </source>
</reference>
<proteinExistence type="predicted"/>
<dbReference type="EMBL" id="PQFZ01000011">
    <property type="protein sequence ID" value="POR49638.1"/>
    <property type="molecule type" value="Genomic_DNA"/>
</dbReference>
<gene>
    <name evidence="2" type="ORF">CYD53_111131</name>
</gene>
<dbReference type="Pfam" id="PF06568">
    <property type="entry name" value="YjiS-like"/>
    <property type="match status" value="1"/>
</dbReference>
<evidence type="ECO:0000313" key="3">
    <source>
        <dbReference type="Proteomes" id="UP000236919"/>
    </source>
</evidence>
<name>A0A2S4M4K2_9HYPH</name>
<protein>
    <submittedName>
        <fullName evidence="2">Uncharacterized protein DUF1127</fullName>
    </submittedName>
</protein>
<dbReference type="AlphaFoldDB" id="A0A2S4M4K2"/>
<dbReference type="Proteomes" id="UP000236919">
    <property type="component" value="Unassembled WGS sequence"/>
</dbReference>
<evidence type="ECO:0000259" key="1">
    <source>
        <dbReference type="Pfam" id="PF06568"/>
    </source>
</evidence>